<reference evidence="2" key="2">
    <citation type="submission" date="2020-08" db="EMBL/GenBank/DDBJ databases">
        <authorList>
            <person name="Chen M."/>
            <person name="Teng W."/>
            <person name="Zhao L."/>
            <person name="Hu C."/>
            <person name="Zhou Y."/>
            <person name="Han B."/>
            <person name="Song L."/>
            <person name="Shu W."/>
        </authorList>
    </citation>
    <scope>NUCLEOTIDE SEQUENCE</scope>
    <source>
        <strain evidence="2">FACHB-1375</strain>
    </source>
</reference>
<organism evidence="2 3">
    <name type="scientific">Aerosakkonema funiforme FACHB-1375</name>
    <dbReference type="NCBI Taxonomy" id="2949571"/>
    <lineage>
        <taxon>Bacteria</taxon>
        <taxon>Bacillati</taxon>
        <taxon>Cyanobacteriota</taxon>
        <taxon>Cyanophyceae</taxon>
        <taxon>Oscillatoriophycideae</taxon>
        <taxon>Aerosakkonematales</taxon>
        <taxon>Aerosakkonemataceae</taxon>
        <taxon>Aerosakkonema</taxon>
    </lineage>
</organism>
<dbReference type="Proteomes" id="UP000641646">
    <property type="component" value="Unassembled WGS sequence"/>
</dbReference>
<dbReference type="InterPro" id="IPR007569">
    <property type="entry name" value="DUF559"/>
</dbReference>
<protein>
    <submittedName>
        <fullName evidence="2">DUF559 domain-containing protein</fullName>
    </submittedName>
</protein>
<gene>
    <name evidence="2" type="ORF">H6G03_11980</name>
</gene>
<dbReference type="Pfam" id="PF04480">
    <property type="entry name" value="DUF559"/>
    <property type="match status" value="1"/>
</dbReference>
<proteinExistence type="predicted"/>
<comment type="caution">
    <text evidence="2">The sequence shown here is derived from an EMBL/GenBank/DDBJ whole genome shotgun (WGS) entry which is preliminary data.</text>
</comment>
<evidence type="ECO:0000259" key="1">
    <source>
        <dbReference type="Pfam" id="PF04480"/>
    </source>
</evidence>
<feature type="domain" description="DUF559" evidence="1">
    <location>
        <begin position="140"/>
        <end position="228"/>
    </location>
</feature>
<reference evidence="2" key="1">
    <citation type="journal article" date="2015" name="ISME J.">
        <title>Draft Genome Sequence of Streptomyces incarnatus NRRL8089, which Produces the Nucleoside Antibiotic Sinefungin.</title>
        <authorList>
            <person name="Oshima K."/>
            <person name="Hattori M."/>
            <person name="Shimizu H."/>
            <person name="Fukuda K."/>
            <person name="Nemoto M."/>
            <person name="Inagaki K."/>
            <person name="Tamura T."/>
        </authorList>
    </citation>
    <scope>NUCLEOTIDE SEQUENCE</scope>
    <source>
        <strain evidence="2">FACHB-1375</strain>
    </source>
</reference>
<evidence type="ECO:0000313" key="3">
    <source>
        <dbReference type="Proteomes" id="UP000641646"/>
    </source>
</evidence>
<accession>A0A926VDE3</accession>
<sequence length="270" mass="32394">MTSDSELLVAIMNSRLDMEIARDRHWYRIPTLNADKLLKKRWPPTWLAFYQTKVFGKQAHTVRYYAQVEQIRAVFRWELFPNLPKDKKSQQRYYKLELSPLERLPAPIISRRYRRIVFISTTLEKFRKAEEINDLYDESPLEDRLWAEFKRLDINAERQEFVTVKNSTYALDFAIYCTYGKINIETDGDTWHADKERIHLDNERDNDLQTNGWHTLRFNTYHIQEKMSEYCLPTIIENINRLGGLKEEGRVFPRLIKSNSSDEFVQLTLF</sequence>
<evidence type="ECO:0000313" key="2">
    <source>
        <dbReference type="EMBL" id="MBD2181816.1"/>
    </source>
</evidence>
<dbReference type="RefSeq" id="WP_190464625.1">
    <property type="nucleotide sequence ID" value="NZ_JACJPW010000026.1"/>
</dbReference>
<name>A0A926VDE3_9CYAN</name>
<dbReference type="EMBL" id="JACJPW010000026">
    <property type="protein sequence ID" value="MBD2181816.1"/>
    <property type="molecule type" value="Genomic_DNA"/>
</dbReference>
<dbReference type="Gene3D" id="3.40.960.10">
    <property type="entry name" value="VSR Endonuclease"/>
    <property type="match status" value="1"/>
</dbReference>
<dbReference type="AlphaFoldDB" id="A0A926VDE3"/>
<keyword evidence="3" id="KW-1185">Reference proteome</keyword>